<protein>
    <submittedName>
        <fullName evidence="1">Uncharacterized protein</fullName>
    </submittedName>
</protein>
<dbReference type="Gene3D" id="3.80.10.10">
    <property type="entry name" value="Ribonuclease Inhibitor"/>
    <property type="match status" value="1"/>
</dbReference>
<dbReference type="Proteomes" id="UP000077266">
    <property type="component" value="Unassembled WGS sequence"/>
</dbReference>
<keyword evidence="2" id="KW-1185">Reference proteome</keyword>
<evidence type="ECO:0000313" key="1">
    <source>
        <dbReference type="EMBL" id="KZV92932.1"/>
    </source>
</evidence>
<accession>A0A165I5L7</accession>
<organism evidence="1 2">
    <name type="scientific">Exidia glandulosa HHB12029</name>
    <dbReference type="NCBI Taxonomy" id="1314781"/>
    <lineage>
        <taxon>Eukaryota</taxon>
        <taxon>Fungi</taxon>
        <taxon>Dikarya</taxon>
        <taxon>Basidiomycota</taxon>
        <taxon>Agaricomycotina</taxon>
        <taxon>Agaricomycetes</taxon>
        <taxon>Auriculariales</taxon>
        <taxon>Exidiaceae</taxon>
        <taxon>Exidia</taxon>
    </lineage>
</organism>
<proteinExistence type="predicted"/>
<reference evidence="1 2" key="1">
    <citation type="journal article" date="2016" name="Mol. Biol. Evol.">
        <title>Comparative Genomics of Early-Diverging Mushroom-Forming Fungi Provides Insights into the Origins of Lignocellulose Decay Capabilities.</title>
        <authorList>
            <person name="Nagy L.G."/>
            <person name="Riley R."/>
            <person name="Tritt A."/>
            <person name="Adam C."/>
            <person name="Daum C."/>
            <person name="Floudas D."/>
            <person name="Sun H."/>
            <person name="Yadav J.S."/>
            <person name="Pangilinan J."/>
            <person name="Larsson K.H."/>
            <person name="Matsuura K."/>
            <person name="Barry K."/>
            <person name="Labutti K."/>
            <person name="Kuo R."/>
            <person name="Ohm R.A."/>
            <person name="Bhattacharya S.S."/>
            <person name="Shirouzu T."/>
            <person name="Yoshinaga Y."/>
            <person name="Martin F.M."/>
            <person name="Grigoriev I.V."/>
            <person name="Hibbett D.S."/>
        </authorList>
    </citation>
    <scope>NUCLEOTIDE SEQUENCE [LARGE SCALE GENOMIC DNA]</scope>
    <source>
        <strain evidence="1 2">HHB12029</strain>
    </source>
</reference>
<dbReference type="AlphaFoldDB" id="A0A165I5L7"/>
<dbReference type="InParanoid" id="A0A165I5L7"/>
<sequence>MHLAPTLYVHCNGNTCRWRCINRAILRLLSLPSMLPPELWLRIFEIAAEWDGHYVDIDFLRDDKRNRVLLACAHVCRRWLPLVLHVLYREIFIPGWDKFDDDRRLFSDTRTPLKSLGSTLLALTARGSNLPNIVQVLHVPIGYQKLQRRYDYCQNGDFGGVAEVVELCPSLRHLSLRVHCEPTGGAWSIPASALRSLATATHLEQITYEDHQDPTQMRALRYAFWADMRKRVVGIVPFAAVTPSPSLDALFQIIHVLPSVRYLEFKTSVADGVHSAEAVTLPNLREFRLRVTGRSCPSAATLHLLLDGAIATQAVTLSNAEADQISALPRSIATLFLRGPGVCVDLREFIALSHIGLEFLMNRSHDLLH</sequence>
<name>A0A165I5L7_EXIGL</name>
<gene>
    <name evidence="1" type="ORF">EXIGLDRAFT_59375</name>
</gene>
<dbReference type="InterPro" id="IPR032675">
    <property type="entry name" value="LRR_dom_sf"/>
</dbReference>
<dbReference type="EMBL" id="KV425999">
    <property type="protein sequence ID" value="KZV92932.1"/>
    <property type="molecule type" value="Genomic_DNA"/>
</dbReference>
<dbReference type="OrthoDB" id="3304094at2759"/>
<evidence type="ECO:0000313" key="2">
    <source>
        <dbReference type="Proteomes" id="UP000077266"/>
    </source>
</evidence>